<evidence type="ECO:0000313" key="10">
    <source>
        <dbReference type="Proteomes" id="UP000887566"/>
    </source>
</evidence>
<evidence type="ECO:0000256" key="1">
    <source>
        <dbReference type="ARBA" id="ARBA00004123"/>
    </source>
</evidence>
<dbReference type="InterPro" id="IPR026699">
    <property type="entry name" value="Exosome_RNA_bind1/RRP40/RRP4"/>
</dbReference>
<keyword evidence="6" id="KW-0539">Nucleus</keyword>
<dbReference type="InterPro" id="IPR036612">
    <property type="entry name" value="KH_dom_type_1_sf"/>
</dbReference>
<dbReference type="Gene3D" id="2.40.50.140">
    <property type="entry name" value="Nucleic acid-binding proteins"/>
    <property type="match status" value="1"/>
</dbReference>
<evidence type="ECO:0000259" key="9">
    <source>
        <dbReference type="Pfam" id="PF21266"/>
    </source>
</evidence>
<dbReference type="FunFam" id="2.40.50.140:FF:000038">
    <property type="entry name" value="Exosome complex component RRP4"/>
    <property type="match status" value="1"/>
</dbReference>
<dbReference type="GO" id="GO:0000467">
    <property type="term" value="P:exonucleolytic trimming to generate mature 3'-end of 5.8S rRNA from tricistronic rRNA transcript (SSU-rRNA, 5.8S rRNA, LSU-rRNA)"/>
    <property type="evidence" value="ECO:0007669"/>
    <property type="project" value="TreeGrafter"/>
</dbReference>
<dbReference type="PANTHER" id="PTHR21321">
    <property type="entry name" value="PNAS-3 RELATED"/>
    <property type="match status" value="1"/>
</dbReference>
<dbReference type="InterPro" id="IPR004088">
    <property type="entry name" value="KH_dom_type_1"/>
</dbReference>
<evidence type="ECO:0000256" key="4">
    <source>
        <dbReference type="ARBA" id="ARBA00022835"/>
    </source>
</evidence>
<evidence type="ECO:0000256" key="6">
    <source>
        <dbReference type="ARBA" id="ARBA00023242"/>
    </source>
</evidence>
<sequence>MSVEMTCPLDATTASGSGRVSELKNMVTPGGRVAASAGFMRGHGTYTIDGDLHASVAGVVEQVNKLVCVKPVKSRYIGEIGDVVIGRITEAQQKRWKVETNSRLDSVLMLSSVNLPGGELRRKSLEDELMMREYLHEGDLISAEVQQLFHDGSLSLHTRNLRYGKLSQGVLVKVNPSLVKRRKTHFHNLPCGASVILGCNGYIWISRLVNEQETHTGGYAQNLDEVVPLEERQVIARLSNCVSLLASNRVLLYDTTIISAFDISLQYEIKELLKVDVGAEIALEVRAKLATETQ</sequence>
<dbReference type="Proteomes" id="UP000887566">
    <property type="component" value="Unplaced"/>
</dbReference>
<proteinExistence type="inferred from homology"/>
<dbReference type="Gene3D" id="2.40.50.100">
    <property type="match status" value="1"/>
</dbReference>
<dbReference type="GO" id="GO:0071034">
    <property type="term" value="P:CUT catabolic process"/>
    <property type="evidence" value="ECO:0007669"/>
    <property type="project" value="TreeGrafter"/>
</dbReference>
<organism evidence="10 11">
    <name type="scientific">Plectus sambesii</name>
    <dbReference type="NCBI Taxonomy" id="2011161"/>
    <lineage>
        <taxon>Eukaryota</taxon>
        <taxon>Metazoa</taxon>
        <taxon>Ecdysozoa</taxon>
        <taxon>Nematoda</taxon>
        <taxon>Chromadorea</taxon>
        <taxon>Plectida</taxon>
        <taxon>Plectina</taxon>
        <taxon>Plectoidea</taxon>
        <taxon>Plectidae</taxon>
        <taxon>Plectus</taxon>
    </lineage>
</organism>
<comment type="similarity">
    <text evidence="2">Belongs to the RRP4 family.</text>
</comment>
<evidence type="ECO:0000256" key="5">
    <source>
        <dbReference type="ARBA" id="ARBA00022884"/>
    </source>
</evidence>
<dbReference type="GO" id="GO:0071051">
    <property type="term" value="P:poly(A)-dependent snoRNA 3'-end processing"/>
    <property type="evidence" value="ECO:0007669"/>
    <property type="project" value="TreeGrafter"/>
</dbReference>
<evidence type="ECO:0000259" key="8">
    <source>
        <dbReference type="Pfam" id="PF15985"/>
    </source>
</evidence>
<dbReference type="InterPro" id="IPR025721">
    <property type="entry name" value="Exosome_cplx_N_dom"/>
</dbReference>
<dbReference type="GO" id="GO:0034475">
    <property type="term" value="P:U4 snRNA 3'-end processing"/>
    <property type="evidence" value="ECO:0007669"/>
    <property type="project" value="TreeGrafter"/>
</dbReference>
<protein>
    <submittedName>
        <fullName evidence="11">Ribosomal RNA-processing protein 4</fullName>
    </submittedName>
</protein>
<dbReference type="CDD" id="cd05789">
    <property type="entry name" value="S1_Rrp4"/>
    <property type="match status" value="1"/>
</dbReference>
<dbReference type="CDD" id="cd22525">
    <property type="entry name" value="KH-I_Rrp4_eukar"/>
    <property type="match status" value="1"/>
</dbReference>
<dbReference type="Pfam" id="PF14382">
    <property type="entry name" value="ECR1_N"/>
    <property type="match status" value="1"/>
</dbReference>
<dbReference type="GO" id="GO:0000176">
    <property type="term" value="C:nuclear exosome (RNase complex)"/>
    <property type="evidence" value="ECO:0007669"/>
    <property type="project" value="TreeGrafter"/>
</dbReference>
<dbReference type="GO" id="GO:0000177">
    <property type="term" value="C:cytoplasmic exosome (RNase complex)"/>
    <property type="evidence" value="ECO:0007669"/>
    <property type="project" value="TreeGrafter"/>
</dbReference>
<dbReference type="InterPro" id="IPR012340">
    <property type="entry name" value="NA-bd_OB-fold"/>
</dbReference>
<accession>A0A914UJW5</accession>
<dbReference type="AlphaFoldDB" id="A0A914UJW5"/>
<evidence type="ECO:0000256" key="2">
    <source>
        <dbReference type="ARBA" id="ARBA00009155"/>
    </source>
</evidence>
<dbReference type="SUPFAM" id="SSF110324">
    <property type="entry name" value="Ribosomal L27 protein-like"/>
    <property type="match status" value="1"/>
</dbReference>
<dbReference type="SUPFAM" id="SSF54791">
    <property type="entry name" value="Eukaryotic type KH-domain (KH-domain type I)"/>
    <property type="match status" value="1"/>
</dbReference>
<keyword evidence="4" id="KW-0271">Exosome</keyword>
<dbReference type="WBParaSite" id="PSAMB.scaffold1040size36781.g10558.t1">
    <property type="protein sequence ID" value="PSAMB.scaffold1040size36781.g10558.t1"/>
    <property type="gene ID" value="PSAMB.scaffold1040size36781.g10558"/>
</dbReference>
<dbReference type="Pfam" id="PF15985">
    <property type="entry name" value="KH_6"/>
    <property type="match status" value="1"/>
</dbReference>
<feature type="domain" description="K Homology" evidence="8">
    <location>
        <begin position="169"/>
        <end position="206"/>
    </location>
</feature>
<comment type="subcellular location">
    <subcellularLocation>
        <location evidence="1">Nucleus</location>
    </subcellularLocation>
</comment>
<dbReference type="SUPFAM" id="SSF50249">
    <property type="entry name" value="Nucleic acid-binding proteins"/>
    <property type="match status" value="1"/>
</dbReference>
<dbReference type="GO" id="GO:0003723">
    <property type="term" value="F:RNA binding"/>
    <property type="evidence" value="ECO:0007669"/>
    <property type="project" value="UniProtKB-KW"/>
</dbReference>
<name>A0A914UJW5_9BILA</name>
<feature type="domain" description="RRP4 S1" evidence="9">
    <location>
        <begin position="75"/>
        <end position="147"/>
    </location>
</feature>
<feature type="domain" description="Exosome complex component N-terminal" evidence="7">
    <location>
        <begin position="26"/>
        <end position="63"/>
    </location>
</feature>
<evidence type="ECO:0000256" key="3">
    <source>
        <dbReference type="ARBA" id="ARBA00022552"/>
    </source>
</evidence>
<reference evidence="11" key="1">
    <citation type="submission" date="2022-11" db="UniProtKB">
        <authorList>
            <consortium name="WormBaseParasite"/>
        </authorList>
    </citation>
    <scope>IDENTIFICATION</scope>
</reference>
<evidence type="ECO:0000259" key="7">
    <source>
        <dbReference type="Pfam" id="PF14382"/>
    </source>
</evidence>
<keyword evidence="5" id="KW-0694">RNA-binding</keyword>
<keyword evidence="3" id="KW-0698">rRNA processing</keyword>
<dbReference type="InterPro" id="IPR048565">
    <property type="entry name" value="S1_RRP4"/>
</dbReference>
<dbReference type="PANTHER" id="PTHR21321:SF4">
    <property type="entry name" value="EXOSOME COMPLEX COMPONENT RRP4"/>
    <property type="match status" value="1"/>
</dbReference>
<keyword evidence="10" id="KW-1185">Reference proteome</keyword>
<evidence type="ECO:0000313" key="11">
    <source>
        <dbReference type="WBParaSite" id="PSAMB.scaffold1040size36781.g10558.t1"/>
    </source>
</evidence>
<dbReference type="Pfam" id="PF21266">
    <property type="entry name" value="S1_RRP4"/>
    <property type="match status" value="1"/>
</dbReference>
<dbReference type="GO" id="GO:0071035">
    <property type="term" value="P:nuclear polyadenylation-dependent rRNA catabolic process"/>
    <property type="evidence" value="ECO:0007669"/>
    <property type="project" value="TreeGrafter"/>
</dbReference>
<dbReference type="GO" id="GO:0071038">
    <property type="term" value="P:TRAMP-dependent tRNA surveillance pathway"/>
    <property type="evidence" value="ECO:0007669"/>
    <property type="project" value="TreeGrafter"/>
</dbReference>